<accession>A0A0A8YEQ1</accession>
<name>A0A0A8YEQ1_ARUDO</name>
<dbReference type="AlphaFoldDB" id="A0A0A8YEQ1"/>
<dbReference type="EMBL" id="GBRH01273772">
    <property type="protein sequence ID" value="JAD24123.1"/>
    <property type="molecule type" value="Transcribed_RNA"/>
</dbReference>
<protein>
    <submittedName>
        <fullName evidence="1">Uncharacterized protein</fullName>
    </submittedName>
</protein>
<reference evidence="1" key="2">
    <citation type="journal article" date="2015" name="Data Brief">
        <title>Shoot transcriptome of the giant reed, Arundo donax.</title>
        <authorList>
            <person name="Barrero R.A."/>
            <person name="Guerrero F.D."/>
            <person name="Moolhuijzen P."/>
            <person name="Goolsby J.A."/>
            <person name="Tidwell J."/>
            <person name="Bellgard S.E."/>
            <person name="Bellgard M.I."/>
        </authorList>
    </citation>
    <scope>NUCLEOTIDE SEQUENCE</scope>
    <source>
        <tissue evidence="1">Shoot tissue taken approximately 20 cm above the soil surface</tissue>
    </source>
</reference>
<organism evidence="1">
    <name type="scientific">Arundo donax</name>
    <name type="common">Giant reed</name>
    <name type="synonym">Donax arundinaceus</name>
    <dbReference type="NCBI Taxonomy" id="35708"/>
    <lineage>
        <taxon>Eukaryota</taxon>
        <taxon>Viridiplantae</taxon>
        <taxon>Streptophyta</taxon>
        <taxon>Embryophyta</taxon>
        <taxon>Tracheophyta</taxon>
        <taxon>Spermatophyta</taxon>
        <taxon>Magnoliopsida</taxon>
        <taxon>Liliopsida</taxon>
        <taxon>Poales</taxon>
        <taxon>Poaceae</taxon>
        <taxon>PACMAD clade</taxon>
        <taxon>Arundinoideae</taxon>
        <taxon>Arundineae</taxon>
        <taxon>Arundo</taxon>
    </lineage>
</organism>
<reference evidence="1" key="1">
    <citation type="submission" date="2014-09" db="EMBL/GenBank/DDBJ databases">
        <authorList>
            <person name="Magalhaes I.L.F."/>
            <person name="Oliveira U."/>
            <person name="Santos F.R."/>
            <person name="Vidigal T.H.D.A."/>
            <person name="Brescovit A.D."/>
            <person name="Santos A.J."/>
        </authorList>
    </citation>
    <scope>NUCLEOTIDE SEQUENCE</scope>
    <source>
        <tissue evidence="1">Shoot tissue taken approximately 20 cm above the soil surface</tissue>
    </source>
</reference>
<evidence type="ECO:0000313" key="1">
    <source>
        <dbReference type="EMBL" id="JAD24123.1"/>
    </source>
</evidence>
<sequence length="18" mass="2104">MHRSFFLSSSDPSVFQCE</sequence>
<proteinExistence type="predicted"/>